<dbReference type="Proteomes" id="UP000018895">
    <property type="component" value="Unassembled WGS sequence"/>
</dbReference>
<dbReference type="GO" id="GO:0005886">
    <property type="term" value="C:plasma membrane"/>
    <property type="evidence" value="ECO:0007669"/>
    <property type="project" value="TreeGrafter"/>
</dbReference>
<keyword evidence="7" id="KW-1185">Reference proteome</keyword>
<dbReference type="CDD" id="cd16914">
    <property type="entry name" value="EcfT"/>
    <property type="match status" value="1"/>
</dbReference>
<evidence type="ECO:0000313" key="6">
    <source>
        <dbReference type="EMBL" id="GAE31522.1"/>
    </source>
</evidence>
<dbReference type="RefSeq" id="WP_035345287.1">
    <property type="nucleotide sequence ID" value="NZ_BAUU01000020.1"/>
</dbReference>
<name>W4QI00_9BACI</name>
<dbReference type="OrthoDB" id="8075495at2"/>
<evidence type="ECO:0000256" key="1">
    <source>
        <dbReference type="ARBA" id="ARBA00004141"/>
    </source>
</evidence>
<evidence type="ECO:0000256" key="5">
    <source>
        <dbReference type="SAM" id="Phobius"/>
    </source>
</evidence>
<comment type="subcellular location">
    <subcellularLocation>
        <location evidence="1">Membrane</location>
        <topology evidence="1">Multi-pass membrane protein</topology>
    </subcellularLocation>
</comment>
<evidence type="ECO:0000256" key="4">
    <source>
        <dbReference type="ARBA" id="ARBA00023136"/>
    </source>
</evidence>
<keyword evidence="2 5" id="KW-0812">Transmembrane</keyword>
<proteinExistence type="predicted"/>
<dbReference type="PANTHER" id="PTHR33514:SF13">
    <property type="entry name" value="PROTEIN ABCI12, CHLOROPLASTIC"/>
    <property type="match status" value="1"/>
</dbReference>
<dbReference type="STRING" id="1236971.JCM9152_2995"/>
<feature type="transmembrane region" description="Helical" evidence="5">
    <location>
        <begin position="73"/>
        <end position="89"/>
    </location>
</feature>
<sequence length="266" mass="30248">MFQHILIGQYFPGQSIVHRLDARAKLLAVMILVVVIFLARNWLSLGIICFLLFVLVLLSRITISYIWRAMKPILLLVIILFLIQLYTYRDGAVIVGDGIYTITEEGLTQGAMIAIRLLALILVTSLLTLTTKPIVLTDGLEYLLRPFERVKLPSHELALMITIAIRFVPTLLQETERLLKAQFARGVSYRYGPWKKRMTALVALLVPLFVHSFKRAEDLATAMEARAYRGGEGRTKYRALQWCVRDTVALVVVIIISGVIVYLRYE</sequence>
<dbReference type="InterPro" id="IPR003339">
    <property type="entry name" value="ABC/ECF_trnsptr_transmembrane"/>
</dbReference>
<dbReference type="PANTHER" id="PTHR33514">
    <property type="entry name" value="PROTEIN ABCI12, CHLOROPLASTIC"/>
    <property type="match status" value="1"/>
</dbReference>
<keyword evidence="4 5" id="KW-0472">Membrane</keyword>
<gene>
    <name evidence="6" type="ORF">JCM9152_2995</name>
</gene>
<feature type="transmembrane region" description="Helical" evidence="5">
    <location>
        <begin position="45"/>
        <end position="66"/>
    </location>
</feature>
<dbReference type="Pfam" id="PF02361">
    <property type="entry name" value="CbiQ"/>
    <property type="match status" value="1"/>
</dbReference>
<comment type="caution">
    <text evidence="6">The sequence shown here is derived from an EMBL/GenBank/DDBJ whole genome shotgun (WGS) entry which is preliminary data.</text>
</comment>
<dbReference type="AlphaFoldDB" id="W4QI00"/>
<evidence type="ECO:0000256" key="3">
    <source>
        <dbReference type="ARBA" id="ARBA00022989"/>
    </source>
</evidence>
<evidence type="ECO:0000313" key="7">
    <source>
        <dbReference type="Proteomes" id="UP000018895"/>
    </source>
</evidence>
<accession>W4QI00</accession>
<reference evidence="6" key="1">
    <citation type="journal article" date="2014" name="Genome Announc.">
        <title>Draft Genome Sequences of Three Alkaliphilic Bacillus Strains, Bacillus wakoensis JCM 9140T, Bacillus akibai JCM 9157T, and Bacillus hemicellulosilyticus JCM 9152T.</title>
        <authorList>
            <person name="Yuki M."/>
            <person name="Oshima K."/>
            <person name="Suda W."/>
            <person name="Oshida Y."/>
            <person name="Kitamura K."/>
            <person name="Iida T."/>
            <person name="Hattori M."/>
            <person name="Ohkuma M."/>
        </authorList>
    </citation>
    <scope>NUCLEOTIDE SEQUENCE [LARGE SCALE GENOMIC DNA]</scope>
    <source>
        <strain evidence="6">JCM 9152</strain>
    </source>
</reference>
<organism evidence="6 7">
    <name type="scientific">Halalkalibacter hemicellulosilyticusJCM 9152</name>
    <dbReference type="NCBI Taxonomy" id="1236971"/>
    <lineage>
        <taxon>Bacteria</taxon>
        <taxon>Bacillati</taxon>
        <taxon>Bacillota</taxon>
        <taxon>Bacilli</taxon>
        <taxon>Bacillales</taxon>
        <taxon>Bacillaceae</taxon>
        <taxon>Halalkalibacter</taxon>
    </lineage>
</organism>
<protein>
    <submittedName>
        <fullName evidence="6">Transmembrane component of general energizing module of ECF transporters</fullName>
    </submittedName>
</protein>
<keyword evidence="3 5" id="KW-1133">Transmembrane helix</keyword>
<feature type="transmembrane region" description="Helical" evidence="5">
    <location>
        <begin position="247"/>
        <end position="265"/>
    </location>
</feature>
<evidence type="ECO:0000256" key="2">
    <source>
        <dbReference type="ARBA" id="ARBA00022692"/>
    </source>
</evidence>
<dbReference type="EMBL" id="BAUU01000020">
    <property type="protein sequence ID" value="GAE31522.1"/>
    <property type="molecule type" value="Genomic_DNA"/>
</dbReference>
<feature type="transmembrane region" description="Helical" evidence="5">
    <location>
        <begin position="109"/>
        <end position="129"/>
    </location>
</feature>